<evidence type="ECO:0000256" key="1">
    <source>
        <dbReference type="ARBA" id="ARBA00001974"/>
    </source>
</evidence>
<dbReference type="PANTHER" id="PTHR43884">
    <property type="entry name" value="ACYL-COA DEHYDROGENASE"/>
    <property type="match status" value="1"/>
</dbReference>
<keyword evidence="5" id="KW-0560">Oxidoreductase</keyword>
<sequence length="387" mass="42175">MIRNQEKLAELQTRIRTFVREVAIPNEDRVEALDVVPADIVEAGRRLGCFGWSIPEEYGGAGLTTEELALAFIELSQCSVAYRVHLGTNAGIGSESLIQDGTEEQKMRFLPKLASGETIGCLALTESEAGSDATALKTTAVPSGNNYYVLNGAKCYITLAPIADLFTVFARTDLNDSSASGVSAFLIERGAPGLTTGPSTPKMGQEGAPIGEVYLENCKVPAEAIIGGIAGRGFKTVMKALNKQRVNLSALCTGPAIRMLEDAVRYAKQRQQFGKPIAEFQLIQAMLAECKVDIEAAKALILETARKRDRGEDITMDVSMCKYFSTEMCGRVADKVVQIFGGQGYVKGRGIERFYRDVRAFRIYEGTSQIHLLNIAKRLLREEVARL</sequence>
<keyword evidence="3 5" id="KW-0285">Flavoprotein</keyword>
<dbReference type="PROSITE" id="PS00072">
    <property type="entry name" value="ACYL_COA_DH_1"/>
    <property type="match status" value="1"/>
</dbReference>
<evidence type="ECO:0000256" key="3">
    <source>
        <dbReference type="ARBA" id="ARBA00022630"/>
    </source>
</evidence>
<keyword evidence="4 5" id="KW-0274">FAD</keyword>
<proteinExistence type="inferred from homology"/>
<dbReference type="InterPro" id="IPR013786">
    <property type="entry name" value="AcylCoA_DH/ox_N"/>
</dbReference>
<feature type="domain" description="Acyl-CoA oxidase/dehydrogenase middle" evidence="7">
    <location>
        <begin position="121"/>
        <end position="218"/>
    </location>
</feature>
<evidence type="ECO:0000313" key="9">
    <source>
        <dbReference type="EMBL" id="MCF3947831.1"/>
    </source>
</evidence>
<evidence type="ECO:0000256" key="2">
    <source>
        <dbReference type="ARBA" id="ARBA00009347"/>
    </source>
</evidence>
<dbReference type="SUPFAM" id="SSF56645">
    <property type="entry name" value="Acyl-CoA dehydrogenase NM domain-like"/>
    <property type="match status" value="1"/>
</dbReference>
<evidence type="ECO:0000259" key="7">
    <source>
        <dbReference type="Pfam" id="PF02770"/>
    </source>
</evidence>
<gene>
    <name evidence="9" type="ORF">L2A60_14215</name>
</gene>
<dbReference type="Pfam" id="PF02771">
    <property type="entry name" value="Acyl-CoA_dh_N"/>
    <property type="match status" value="1"/>
</dbReference>
<evidence type="ECO:0000256" key="5">
    <source>
        <dbReference type="RuleBase" id="RU362125"/>
    </source>
</evidence>
<dbReference type="Gene3D" id="2.40.110.10">
    <property type="entry name" value="Butyryl-CoA Dehydrogenase, subunit A, domain 2"/>
    <property type="match status" value="1"/>
</dbReference>
<feature type="domain" description="Acyl-CoA dehydrogenase/oxidase N-terminal" evidence="8">
    <location>
        <begin position="7"/>
        <end position="117"/>
    </location>
</feature>
<dbReference type="Proteomes" id="UP001521209">
    <property type="component" value="Unassembled WGS sequence"/>
</dbReference>
<dbReference type="InterPro" id="IPR037069">
    <property type="entry name" value="AcylCoA_DH/ox_N_sf"/>
</dbReference>
<accession>A0ABS9E1M7</accession>
<keyword evidence="10" id="KW-1185">Reference proteome</keyword>
<comment type="caution">
    <text evidence="9">The sequence shown here is derived from an EMBL/GenBank/DDBJ whole genome shotgun (WGS) entry which is preliminary data.</text>
</comment>
<dbReference type="EMBL" id="JAKGBZ010000031">
    <property type="protein sequence ID" value="MCF3947831.1"/>
    <property type="molecule type" value="Genomic_DNA"/>
</dbReference>
<dbReference type="InterPro" id="IPR009100">
    <property type="entry name" value="AcylCoA_DH/oxidase_NM_dom_sf"/>
</dbReference>
<dbReference type="Pfam" id="PF00441">
    <property type="entry name" value="Acyl-CoA_dh_1"/>
    <property type="match status" value="1"/>
</dbReference>
<dbReference type="Gene3D" id="1.20.140.10">
    <property type="entry name" value="Butyryl-CoA Dehydrogenase, subunit A, domain 3"/>
    <property type="match status" value="1"/>
</dbReference>
<dbReference type="InterPro" id="IPR046373">
    <property type="entry name" value="Acyl-CoA_Oxase/DH_mid-dom_sf"/>
</dbReference>
<dbReference type="Gene3D" id="1.10.540.10">
    <property type="entry name" value="Acyl-CoA dehydrogenase/oxidase, N-terminal domain"/>
    <property type="match status" value="1"/>
</dbReference>
<dbReference type="PANTHER" id="PTHR43884:SF40">
    <property type="entry name" value="ACYL-COA DEHYDROGENASE"/>
    <property type="match status" value="1"/>
</dbReference>
<dbReference type="SUPFAM" id="SSF47203">
    <property type="entry name" value="Acyl-CoA dehydrogenase C-terminal domain-like"/>
    <property type="match status" value="1"/>
</dbReference>
<comment type="cofactor">
    <cofactor evidence="1 5">
        <name>FAD</name>
        <dbReference type="ChEBI" id="CHEBI:57692"/>
    </cofactor>
</comment>
<dbReference type="Pfam" id="PF02770">
    <property type="entry name" value="Acyl-CoA_dh_M"/>
    <property type="match status" value="1"/>
</dbReference>
<dbReference type="InterPro" id="IPR036250">
    <property type="entry name" value="AcylCo_DH-like_C"/>
</dbReference>
<dbReference type="InterPro" id="IPR006089">
    <property type="entry name" value="Acyl-CoA_DH_CS"/>
</dbReference>
<comment type="similarity">
    <text evidence="2 5">Belongs to the acyl-CoA dehydrogenase family.</text>
</comment>
<dbReference type="InterPro" id="IPR006091">
    <property type="entry name" value="Acyl-CoA_Oxase/DH_mid-dom"/>
</dbReference>
<organism evidence="9 10">
    <name type="scientific">Acidiphilium iwatense</name>
    <dbReference type="NCBI Taxonomy" id="768198"/>
    <lineage>
        <taxon>Bacteria</taxon>
        <taxon>Pseudomonadati</taxon>
        <taxon>Pseudomonadota</taxon>
        <taxon>Alphaproteobacteria</taxon>
        <taxon>Acetobacterales</taxon>
        <taxon>Acidocellaceae</taxon>
        <taxon>Acidiphilium</taxon>
    </lineage>
</organism>
<reference evidence="9 10" key="1">
    <citation type="submission" date="2022-01" db="EMBL/GenBank/DDBJ databases">
        <authorList>
            <person name="Won M."/>
            <person name="Kim S.-J."/>
            <person name="Kwon S.-W."/>
        </authorList>
    </citation>
    <scope>NUCLEOTIDE SEQUENCE [LARGE SCALE GENOMIC DNA]</scope>
    <source>
        <strain evidence="9 10">KCTC 23505</strain>
    </source>
</reference>
<dbReference type="InterPro" id="IPR009075">
    <property type="entry name" value="AcylCo_DH/oxidase_C"/>
</dbReference>
<evidence type="ECO:0000259" key="8">
    <source>
        <dbReference type="Pfam" id="PF02771"/>
    </source>
</evidence>
<evidence type="ECO:0000313" key="10">
    <source>
        <dbReference type="Proteomes" id="UP001521209"/>
    </source>
</evidence>
<dbReference type="RefSeq" id="WP_235705106.1">
    <property type="nucleotide sequence ID" value="NZ_JAKGBZ010000031.1"/>
</dbReference>
<evidence type="ECO:0000256" key="4">
    <source>
        <dbReference type="ARBA" id="ARBA00022827"/>
    </source>
</evidence>
<feature type="domain" description="Acyl-CoA dehydrogenase/oxidase C-terminal" evidence="6">
    <location>
        <begin position="231"/>
        <end position="380"/>
    </location>
</feature>
<dbReference type="PIRSF" id="PIRSF016578">
    <property type="entry name" value="HsaA"/>
    <property type="match status" value="1"/>
</dbReference>
<protein>
    <submittedName>
        <fullName evidence="9">Acyl-CoA dehydrogenase family protein</fullName>
    </submittedName>
</protein>
<evidence type="ECO:0000259" key="6">
    <source>
        <dbReference type="Pfam" id="PF00441"/>
    </source>
</evidence>
<name>A0ABS9E1M7_9PROT</name>